<dbReference type="Pfam" id="PF07510">
    <property type="entry name" value="GmrSD_C"/>
    <property type="match status" value="1"/>
</dbReference>
<feature type="domain" description="GmrSD restriction endonucleases C-terminal" evidence="2">
    <location>
        <begin position="397"/>
        <end position="531"/>
    </location>
</feature>
<accession>A9AZI5</accession>
<reference evidence="3 4" key="1">
    <citation type="journal article" date="2011" name="Stand. Genomic Sci.">
        <title>Complete genome sequence of the filamentous gliding predatory bacterium Herpetosiphon aurantiacus type strain (114-95(T)).</title>
        <authorList>
            <person name="Kiss H."/>
            <person name="Nett M."/>
            <person name="Domin N."/>
            <person name="Martin K."/>
            <person name="Maresca J.A."/>
            <person name="Copeland A."/>
            <person name="Lapidus A."/>
            <person name="Lucas S."/>
            <person name="Berry K.W."/>
            <person name="Glavina Del Rio T."/>
            <person name="Dalin E."/>
            <person name="Tice H."/>
            <person name="Pitluck S."/>
            <person name="Richardson P."/>
            <person name="Bruce D."/>
            <person name="Goodwin L."/>
            <person name="Han C."/>
            <person name="Detter J.C."/>
            <person name="Schmutz J."/>
            <person name="Brettin T."/>
            <person name="Land M."/>
            <person name="Hauser L."/>
            <person name="Kyrpides N.C."/>
            <person name="Ivanova N."/>
            <person name="Goker M."/>
            <person name="Woyke T."/>
            <person name="Klenk H.P."/>
            <person name="Bryant D.A."/>
        </authorList>
    </citation>
    <scope>NUCLEOTIDE SEQUENCE [LARGE SCALE GENOMIC DNA]</scope>
    <source>
        <strain evidence="4">ATCC 23779 / DSM 785 / 114-95</strain>
    </source>
</reference>
<evidence type="ECO:0000259" key="2">
    <source>
        <dbReference type="Pfam" id="PF07510"/>
    </source>
</evidence>
<name>A9AZI5_HERA2</name>
<dbReference type="Proteomes" id="UP000000787">
    <property type="component" value="Chromosome"/>
</dbReference>
<dbReference type="STRING" id="316274.Haur_2491"/>
<dbReference type="KEGG" id="hau:Haur_2491"/>
<dbReference type="BioCyc" id="HAUR316274:GHYA-2519-MONOMER"/>
<dbReference type="AlphaFoldDB" id="A9AZI5"/>
<evidence type="ECO:0008006" key="5">
    <source>
        <dbReference type="Google" id="ProtNLM"/>
    </source>
</evidence>
<dbReference type="HOGENOM" id="CLU_011736_2_0_0"/>
<evidence type="ECO:0000313" key="4">
    <source>
        <dbReference type="Proteomes" id="UP000000787"/>
    </source>
</evidence>
<gene>
    <name evidence="3" type="ordered locus">Haur_2491</name>
</gene>
<dbReference type="EMBL" id="CP000875">
    <property type="protein sequence ID" value="ABX05129.1"/>
    <property type="molecule type" value="Genomic_DNA"/>
</dbReference>
<protein>
    <recommendedName>
        <fullName evidence="5">DUF262 domain-containing protein</fullName>
    </recommendedName>
</protein>
<dbReference type="InterPro" id="IPR004919">
    <property type="entry name" value="GmrSD_N"/>
</dbReference>
<sequence>MKASETKFQPIIEGTKQYVVPLFQRAYSWDRREWDILWEDITDLCENEEPKSHFIGSIVTMPTPSVPEGVGKYLLIDGQQRLTTIFILLCLLRDKAIDIGNEELGNEIQQTMLVNPFKKGNDYFKLLPTQVDRLAFQSLITKQSFSGDSQIGKCYKFFERKIDSSNILEVNKVLTSRFSVVSILLDYDDNPHLVFESLNAKGRQLTQSDLIRNYFFMRIHINDQEDIYNRFWNPMQSNLKDNLTECIRHYMMRNGVIVKQGDVYFTLKERVEKGDALKSLEQIAVFADYYQKLINPSIEPNITVRNALFRINRLEITTSYPFLLSCYHDYANKDLSPNDFTEVLHIIENYILRRFICNYSTNQYNKLFPFLYDWAKSNNPSNFIQGLREVLQERGYPNDALFKSHLIESKLYGKGERLVKTKLILETLESHFHHKEQTSFETLSIEHILPQTLTEWWKQHLGEDWQADYELAVHTLGNLTLTAYNSELSNDTFPKKQMYFQQSHIELNKYFQNIEFWNRDAIETRASILADIALLCWPYFGSNKPVTFATSANDVTGKTPQTLIFLGSRIPVDSWRQVMLKTLNTIADIEPDMFEVITREYSRFISSDSTRFKRKSELDNGLFVDVNLRSRDIYRLCQQIIITIGLSHENWGVETN</sequence>
<feature type="domain" description="GmrSD restriction endonucleases N-terminal" evidence="1">
    <location>
        <begin position="12"/>
        <end position="216"/>
    </location>
</feature>
<dbReference type="InParanoid" id="A9AZI5"/>
<evidence type="ECO:0000313" key="3">
    <source>
        <dbReference type="EMBL" id="ABX05129.1"/>
    </source>
</evidence>
<dbReference type="PANTHER" id="PTHR35149:SF2">
    <property type="entry name" value="DUF262 DOMAIN-CONTAINING PROTEIN"/>
    <property type="match status" value="1"/>
</dbReference>
<evidence type="ECO:0000259" key="1">
    <source>
        <dbReference type="Pfam" id="PF03235"/>
    </source>
</evidence>
<dbReference type="InterPro" id="IPR011089">
    <property type="entry name" value="GmrSD_C"/>
</dbReference>
<proteinExistence type="predicted"/>
<organism evidence="3 4">
    <name type="scientific">Herpetosiphon aurantiacus (strain ATCC 23779 / DSM 785 / 114-95)</name>
    <dbReference type="NCBI Taxonomy" id="316274"/>
    <lineage>
        <taxon>Bacteria</taxon>
        <taxon>Bacillati</taxon>
        <taxon>Chloroflexota</taxon>
        <taxon>Chloroflexia</taxon>
        <taxon>Herpetosiphonales</taxon>
        <taxon>Herpetosiphonaceae</taxon>
        <taxon>Herpetosiphon</taxon>
    </lineage>
</organism>
<dbReference type="PANTHER" id="PTHR35149">
    <property type="entry name" value="SLL5132 PROTEIN"/>
    <property type="match status" value="1"/>
</dbReference>
<keyword evidence="4" id="KW-1185">Reference proteome</keyword>
<dbReference type="Pfam" id="PF03235">
    <property type="entry name" value="GmrSD_N"/>
    <property type="match status" value="1"/>
</dbReference>
<dbReference type="eggNOG" id="COG1479">
    <property type="taxonomic scope" value="Bacteria"/>
</dbReference>